<dbReference type="Proteomes" id="UP000761380">
    <property type="component" value="Unassembled WGS sequence"/>
</dbReference>
<dbReference type="GO" id="GO:0005886">
    <property type="term" value="C:plasma membrane"/>
    <property type="evidence" value="ECO:0007669"/>
    <property type="project" value="TreeGrafter"/>
</dbReference>
<gene>
    <name evidence="2" type="ORF">E7201_10910</name>
</gene>
<feature type="transmembrane region" description="Helical" evidence="1">
    <location>
        <begin position="101"/>
        <end position="122"/>
    </location>
</feature>
<reference evidence="2" key="1">
    <citation type="submission" date="2019-04" db="EMBL/GenBank/DDBJ databases">
        <title>Evolution of Biomass-Degrading Anaerobic Consortia Revealed by Metagenomics.</title>
        <authorList>
            <person name="Peng X."/>
        </authorList>
    </citation>
    <scope>NUCLEOTIDE SEQUENCE</scope>
    <source>
        <strain evidence="2">SIG240</strain>
    </source>
</reference>
<dbReference type="PANTHER" id="PTHR34980">
    <property type="entry name" value="INNER MEMBRANE PROTEIN-RELATED-RELATED"/>
    <property type="match status" value="1"/>
</dbReference>
<keyword evidence="1" id="KW-0812">Transmembrane</keyword>
<dbReference type="InterPro" id="IPR008523">
    <property type="entry name" value="DUF805"/>
</dbReference>
<dbReference type="AlphaFoldDB" id="A0A927ZS63"/>
<accession>A0A927ZS63</accession>
<evidence type="ECO:0000313" key="2">
    <source>
        <dbReference type="EMBL" id="MBE6093651.1"/>
    </source>
</evidence>
<dbReference type="Pfam" id="PF05656">
    <property type="entry name" value="DUF805"/>
    <property type="match status" value="1"/>
</dbReference>
<comment type="caution">
    <text evidence="2">The sequence shown here is derived from an EMBL/GenBank/DDBJ whole genome shotgun (WGS) entry which is preliminary data.</text>
</comment>
<dbReference type="EMBL" id="SVBY01000115">
    <property type="protein sequence ID" value="MBE6093651.1"/>
    <property type="molecule type" value="Genomic_DNA"/>
</dbReference>
<protein>
    <submittedName>
        <fullName evidence="2">DUF805 domain-containing protein</fullName>
    </submittedName>
</protein>
<evidence type="ECO:0000313" key="3">
    <source>
        <dbReference type="Proteomes" id="UP000761380"/>
    </source>
</evidence>
<keyword evidence="1" id="KW-0472">Membrane</keyword>
<evidence type="ECO:0000256" key="1">
    <source>
        <dbReference type="SAM" id="Phobius"/>
    </source>
</evidence>
<organism evidence="2 3">
    <name type="scientific">Selenomonas ruminantium</name>
    <dbReference type="NCBI Taxonomy" id="971"/>
    <lineage>
        <taxon>Bacteria</taxon>
        <taxon>Bacillati</taxon>
        <taxon>Bacillota</taxon>
        <taxon>Negativicutes</taxon>
        <taxon>Selenomonadales</taxon>
        <taxon>Selenomonadaceae</taxon>
        <taxon>Selenomonas</taxon>
    </lineage>
</organism>
<feature type="transmembrane region" description="Helical" evidence="1">
    <location>
        <begin position="43"/>
        <end position="64"/>
    </location>
</feature>
<proteinExistence type="predicted"/>
<name>A0A927ZS63_SELRU</name>
<sequence>MAFYKFSVTGILMYDTYIPDKGFVETFFRISNRINRKRYIKRMLALMGITFILGFLVNFSLLIVGADILAEDTLEGALGLLTLIPSLALMIRRLHDLDRPAWWVIATFVPLLNLVLWLYLLFARGTYGPNQYGADPIEGCD</sequence>
<keyword evidence="1" id="KW-1133">Transmembrane helix</keyword>
<feature type="transmembrane region" description="Helical" evidence="1">
    <location>
        <begin position="76"/>
        <end position="94"/>
    </location>
</feature>